<dbReference type="PROSITE" id="PS00639">
    <property type="entry name" value="THIOL_PROTEASE_HIS"/>
    <property type="match status" value="1"/>
</dbReference>
<dbReference type="eggNOG" id="KOG1543">
    <property type="taxonomic scope" value="Eukaryota"/>
</dbReference>
<dbReference type="CDD" id="cd02248">
    <property type="entry name" value="Peptidase_C1A"/>
    <property type="match status" value="1"/>
</dbReference>
<dbReference type="Gene3D" id="3.90.70.10">
    <property type="entry name" value="Cysteine proteinases"/>
    <property type="match status" value="1"/>
</dbReference>
<dbReference type="InterPro" id="IPR000668">
    <property type="entry name" value="Peptidase_C1A_C"/>
</dbReference>
<feature type="signal peptide" evidence="3">
    <location>
        <begin position="1"/>
        <end position="18"/>
    </location>
</feature>
<evidence type="ECO:0000313" key="5">
    <source>
        <dbReference type="EMBL" id="EQC41656.1"/>
    </source>
</evidence>
<evidence type="ECO:0000259" key="4">
    <source>
        <dbReference type="SMART" id="SM00645"/>
    </source>
</evidence>
<dbReference type="InterPro" id="IPR025660">
    <property type="entry name" value="Pept_his_AS"/>
</dbReference>
<dbReference type="PRINTS" id="PR00705">
    <property type="entry name" value="PAPAIN"/>
</dbReference>
<dbReference type="OrthoDB" id="10253408at2759"/>
<protein>
    <recommendedName>
        <fullName evidence="4">Peptidase C1A papain C-terminal domain-containing protein</fullName>
    </recommendedName>
</protein>
<dbReference type="GO" id="GO:0008234">
    <property type="term" value="F:cysteine-type peptidase activity"/>
    <property type="evidence" value="ECO:0007669"/>
    <property type="project" value="InterPro"/>
</dbReference>
<dbReference type="InterPro" id="IPR013128">
    <property type="entry name" value="Peptidase_C1A"/>
</dbReference>
<dbReference type="GeneID" id="19942341"/>
<dbReference type="OMA" id="ITTEKYY"/>
<keyword evidence="6" id="KW-1185">Reference proteome</keyword>
<keyword evidence="3" id="KW-0732">Signal</keyword>
<dbReference type="EMBL" id="JH767134">
    <property type="protein sequence ID" value="EQC41656.1"/>
    <property type="molecule type" value="Genomic_DNA"/>
</dbReference>
<evidence type="ECO:0000256" key="2">
    <source>
        <dbReference type="ARBA" id="ARBA00023145"/>
    </source>
</evidence>
<proteinExistence type="inferred from homology"/>
<evidence type="ECO:0000256" key="3">
    <source>
        <dbReference type="SAM" id="SignalP"/>
    </source>
</evidence>
<comment type="similarity">
    <text evidence="1">Belongs to the peptidase C1 family.</text>
</comment>
<dbReference type="AlphaFoldDB" id="T0R3V9"/>
<gene>
    <name evidence="5" type="ORF">SDRG_01614</name>
</gene>
<dbReference type="InterPro" id="IPR039417">
    <property type="entry name" value="Peptidase_C1A_papain-like"/>
</dbReference>
<dbReference type="InParanoid" id="T0R3V9"/>
<evidence type="ECO:0000256" key="1">
    <source>
        <dbReference type="ARBA" id="ARBA00008455"/>
    </source>
</evidence>
<dbReference type="SUPFAM" id="SSF54001">
    <property type="entry name" value="Cysteine proteinases"/>
    <property type="match status" value="1"/>
</dbReference>
<dbReference type="InterPro" id="IPR000169">
    <property type="entry name" value="Pept_cys_AS"/>
</dbReference>
<dbReference type="STRING" id="1156394.T0R3V9"/>
<dbReference type="VEuPathDB" id="FungiDB:SDRG_01614"/>
<reference evidence="5 6" key="1">
    <citation type="submission" date="2012-04" db="EMBL/GenBank/DDBJ databases">
        <title>The Genome Sequence of Saprolegnia declina VS20.</title>
        <authorList>
            <consortium name="The Broad Institute Genome Sequencing Platform"/>
            <person name="Russ C."/>
            <person name="Nusbaum C."/>
            <person name="Tyler B."/>
            <person name="van West P."/>
            <person name="Dieguez-Uribeondo J."/>
            <person name="de Bruijn I."/>
            <person name="Tripathy S."/>
            <person name="Jiang R."/>
            <person name="Young S.K."/>
            <person name="Zeng Q."/>
            <person name="Gargeya S."/>
            <person name="Fitzgerald M."/>
            <person name="Haas B."/>
            <person name="Abouelleil A."/>
            <person name="Alvarado L."/>
            <person name="Arachchi H.M."/>
            <person name="Berlin A."/>
            <person name="Chapman S.B."/>
            <person name="Goldberg J."/>
            <person name="Griggs A."/>
            <person name="Gujja S."/>
            <person name="Hansen M."/>
            <person name="Howarth C."/>
            <person name="Imamovic A."/>
            <person name="Larimer J."/>
            <person name="McCowen C."/>
            <person name="Montmayeur A."/>
            <person name="Murphy C."/>
            <person name="Neiman D."/>
            <person name="Pearson M."/>
            <person name="Priest M."/>
            <person name="Roberts A."/>
            <person name="Saif S."/>
            <person name="Shea T."/>
            <person name="Sisk P."/>
            <person name="Sykes S."/>
            <person name="Wortman J."/>
            <person name="Nusbaum C."/>
            <person name="Birren B."/>
        </authorList>
    </citation>
    <scope>NUCLEOTIDE SEQUENCE [LARGE SCALE GENOMIC DNA]</scope>
    <source>
        <strain evidence="5 6">VS20</strain>
    </source>
</reference>
<dbReference type="GO" id="GO:0006508">
    <property type="term" value="P:proteolysis"/>
    <property type="evidence" value="ECO:0007669"/>
    <property type="project" value="InterPro"/>
</dbReference>
<dbReference type="InterPro" id="IPR038765">
    <property type="entry name" value="Papain-like_cys_pep_sf"/>
</dbReference>
<evidence type="ECO:0000313" key="6">
    <source>
        <dbReference type="Proteomes" id="UP000030762"/>
    </source>
</evidence>
<accession>T0R3V9</accession>
<sequence>MLSFALLTCALLVPSVLGSYDPIALEAELAEWKASRAGSIARAHGFLKSDADDELRRFYATKMDIARLNVLHPNAHFSLDSPFTLLTVPEFAAYVRSSRPAPRSNARTSDANSTTVLPATIDWTKKSSCVSAVQQQGNCGSCWAFATVLALESATCLASPTNALVKLSEQHLTSCDKASGNLGCQGGYPSKAIEYIAKNGLCRGKDYPYVSGTSGNDETCTATSCVPTRTTSLQSVAVPVGEASLQGAVARQPIIVGVAAGNEEWKQYKSGILASCSTTDLDHAVVVVGYSDSANGAYWRIQNSWGVGWGDHGFMQLQRAATLNGTCGVASDASYPSLA</sequence>
<dbReference type="Proteomes" id="UP000030762">
    <property type="component" value="Unassembled WGS sequence"/>
</dbReference>
<dbReference type="PANTHER" id="PTHR12411">
    <property type="entry name" value="CYSTEINE PROTEASE FAMILY C1-RELATED"/>
    <property type="match status" value="1"/>
</dbReference>
<organism evidence="5 6">
    <name type="scientific">Saprolegnia diclina (strain VS20)</name>
    <dbReference type="NCBI Taxonomy" id="1156394"/>
    <lineage>
        <taxon>Eukaryota</taxon>
        <taxon>Sar</taxon>
        <taxon>Stramenopiles</taxon>
        <taxon>Oomycota</taxon>
        <taxon>Saprolegniomycetes</taxon>
        <taxon>Saprolegniales</taxon>
        <taxon>Saprolegniaceae</taxon>
        <taxon>Saprolegnia</taxon>
    </lineage>
</organism>
<name>T0R3V9_SAPDV</name>
<dbReference type="Pfam" id="PF00112">
    <property type="entry name" value="Peptidase_C1"/>
    <property type="match status" value="1"/>
</dbReference>
<dbReference type="PROSITE" id="PS00139">
    <property type="entry name" value="THIOL_PROTEASE_CYS"/>
    <property type="match status" value="1"/>
</dbReference>
<dbReference type="RefSeq" id="XP_008605370.1">
    <property type="nucleotide sequence ID" value="XM_008607148.1"/>
</dbReference>
<feature type="chain" id="PRO_5018554869" description="Peptidase C1A papain C-terminal domain-containing protein" evidence="3">
    <location>
        <begin position="19"/>
        <end position="339"/>
    </location>
</feature>
<keyword evidence="2" id="KW-0865">Zymogen</keyword>
<dbReference type="SMART" id="SM00645">
    <property type="entry name" value="Pept_C1"/>
    <property type="match status" value="1"/>
</dbReference>
<feature type="domain" description="Peptidase C1A papain C-terminal" evidence="4">
    <location>
        <begin position="117"/>
        <end position="337"/>
    </location>
</feature>